<gene>
    <name evidence="7" type="ORF">ALTATR162_LOCUS3409</name>
</gene>
<evidence type="ECO:0000256" key="5">
    <source>
        <dbReference type="PROSITE-ProRule" id="PRU01240"/>
    </source>
</evidence>
<evidence type="ECO:0000256" key="4">
    <source>
        <dbReference type="ARBA" id="ARBA00022825"/>
    </source>
</evidence>
<dbReference type="InterPro" id="IPR050131">
    <property type="entry name" value="Peptidase_S8_subtilisin-like"/>
</dbReference>
<dbReference type="Gene3D" id="3.40.50.200">
    <property type="entry name" value="Peptidase S8/S53 domain"/>
    <property type="match status" value="1"/>
</dbReference>
<keyword evidence="3" id="KW-0378">Hydrolase</keyword>
<dbReference type="Pfam" id="PF00082">
    <property type="entry name" value="Peptidase_S8"/>
    <property type="match status" value="1"/>
</dbReference>
<comment type="caution">
    <text evidence="5">Lacks conserved residue(s) required for the propagation of feature annotation.</text>
</comment>
<accession>A0A8J2I070</accession>
<dbReference type="InterPro" id="IPR036852">
    <property type="entry name" value="Peptidase_S8/S53_dom_sf"/>
</dbReference>
<dbReference type="OrthoDB" id="206201at2759"/>
<dbReference type="InterPro" id="IPR015500">
    <property type="entry name" value="Peptidase_S8_subtilisin-rel"/>
</dbReference>
<dbReference type="EMBL" id="CAJRGZ010000016">
    <property type="protein sequence ID" value="CAG5153979.1"/>
    <property type="molecule type" value="Genomic_DNA"/>
</dbReference>
<protein>
    <recommendedName>
        <fullName evidence="6">Peptidase S8/S53 domain-containing protein</fullName>
    </recommendedName>
</protein>
<proteinExistence type="inferred from homology"/>
<organism evidence="7 8">
    <name type="scientific">Alternaria atra</name>
    <dbReference type="NCBI Taxonomy" id="119953"/>
    <lineage>
        <taxon>Eukaryota</taxon>
        <taxon>Fungi</taxon>
        <taxon>Dikarya</taxon>
        <taxon>Ascomycota</taxon>
        <taxon>Pezizomycotina</taxon>
        <taxon>Dothideomycetes</taxon>
        <taxon>Pleosporomycetidae</taxon>
        <taxon>Pleosporales</taxon>
        <taxon>Pleosporineae</taxon>
        <taxon>Pleosporaceae</taxon>
        <taxon>Alternaria</taxon>
        <taxon>Alternaria sect. Ulocladioides</taxon>
    </lineage>
</organism>
<comment type="similarity">
    <text evidence="1 5">Belongs to the peptidase S8 family.</text>
</comment>
<keyword evidence="2" id="KW-0645">Protease</keyword>
<dbReference type="PRINTS" id="PR00723">
    <property type="entry name" value="SUBTILISIN"/>
</dbReference>
<dbReference type="SUPFAM" id="SSF52743">
    <property type="entry name" value="Subtilisin-like"/>
    <property type="match status" value="1"/>
</dbReference>
<dbReference type="GO" id="GO:0006508">
    <property type="term" value="P:proteolysis"/>
    <property type="evidence" value="ECO:0007669"/>
    <property type="project" value="UniProtKB-KW"/>
</dbReference>
<keyword evidence="8" id="KW-1185">Reference proteome</keyword>
<reference evidence="7" key="1">
    <citation type="submission" date="2021-05" db="EMBL/GenBank/DDBJ databases">
        <authorList>
            <person name="Stam R."/>
        </authorList>
    </citation>
    <scope>NUCLEOTIDE SEQUENCE</scope>
    <source>
        <strain evidence="7">CS162</strain>
    </source>
</reference>
<feature type="domain" description="Peptidase S8/S53" evidence="6">
    <location>
        <begin position="109"/>
        <end position="223"/>
    </location>
</feature>
<evidence type="ECO:0000256" key="1">
    <source>
        <dbReference type="ARBA" id="ARBA00011073"/>
    </source>
</evidence>
<comment type="caution">
    <text evidence="7">The sequence shown here is derived from an EMBL/GenBank/DDBJ whole genome shotgun (WGS) entry which is preliminary data.</text>
</comment>
<dbReference type="Proteomes" id="UP000676310">
    <property type="component" value="Unassembled WGS sequence"/>
</dbReference>
<dbReference type="PROSITE" id="PS00136">
    <property type="entry name" value="SUBTILASE_ASP"/>
    <property type="match status" value="1"/>
</dbReference>
<dbReference type="AlphaFoldDB" id="A0A8J2I070"/>
<dbReference type="PANTHER" id="PTHR43806">
    <property type="entry name" value="PEPTIDASE S8"/>
    <property type="match status" value="1"/>
</dbReference>
<evidence type="ECO:0000256" key="2">
    <source>
        <dbReference type="ARBA" id="ARBA00022670"/>
    </source>
</evidence>
<dbReference type="InterPro" id="IPR023827">
    <property type="entry name" value="Peptidase_S8_Asp-AS"/>
</dbReference>
<name>A0A8J2I070_9PLEO</name>
<evidence type="ECO:0000259" key="6">
    <source>
        <dbReference type="Pfam" id="PF00082"/>
    </source>
</evidence>
<dbReference type="PANTHER" id="PTHR43806:SF11">
    <property type="entry name" value="CEREVISIN-RELATED"/>
    <property type="match status" value="1"/>
</dbReference>
<evidence type="ECO:0000256" key="3">
    <source>
        <dbReference type="ARBA" id="ARBA00022801"/>
    </source>
</evidence>
<sequence length="230" mass="24461">MHVANVKKLTANAAVPFSAEIDNKAKFSIGNGTKSYLAKFDDITRVQMEALPEVYEIEPLQYYKHVYVTQEKAPWGLPRLSSTGPIGTGPDPVYTYRTEASGTRVTAYIIDTGINNKHVNFEARASKGPTYVQDDPKSSNVDVHGHGTHVAGTIGGKTYGVAKDVTLVDIKVFNDTTGTASTIDIIKALAWVVDDVYSTNSRKKAVANLSLGGGGGASPAMDAAIAAAVR</sequence>
<keyword evidence="4" id="KW-0720">Serine protease</keyword>
<dbReference type="GO" id="GO:0004252">
    <property type="term" value="F:serine-type endopeptidase activity"/>
    <property type="evidence" value="ECO:0007669"/>
    <property type="project" value="InterPro"/>
</dbReference>
<evidence type="ECO:0000313" key="8">
    <source>
        <dbReference type="Proteomes" id="UP000676310"/>
    </source>
</evidence>
<evidence type="ECO:0000313" key="7">
    <source>
        <dbReference type="EMBL" id="CAG5153979.1"/>
    </source>
</evidence>
<dbReference type="PROSITE" id="PS00137">
    <property type="entry name" value="SUBTILASE_HIS"/>
    <property type="match status" value="1"/>
</dbReference>
<dbReference type="InterPro" id="IPR022398">
    <property type="entry name" value="Peptidase_S8_His-AS"/>
</dbReference>
<dbReference type="RefSeq" id="XP_043166950.1">
    <property type="nucleotide sequence ID" value="XM_043311015.1"/>
</dbReference>
<dbReference type="InterPro" id="IPR000209">
    <property type="entry name" value="Peptidase_S8/S53_dom"/>
</dbReference>
<dbReference type="PROSITE" id="PS51892">
    <property type="entry name" value="SUBTILASE"/>
    <property type="match status" value="1"/>
</dbReference>
<dbReference type="GeneID" id="67014962"/>